<reference evidence="3" key="1">
    <citation type="journal article" date="2019" name="Int. J. Syst. Evol. Microbiol.">
        <title>The Global Catalogue of Microorganisms (GCM) 10K type strain sequencing project: providing services to taxonomists for standard genome sequencing and annotation.</title>
        <authorList>
            <consortium name="The Broad Institute Genomics Platform"/>
            <consortium name="The Broad Institute Genome Sequencing Center for Infectious Disease"/>
            <person name="Wu L."/>
            <person name="Ma J."/>
        </authorList>
    </citation>
    <scope>NUCLEOTIDE SEQUENCE [LARGE SCALE GENOMIC DNA]</scope>
    <source>
        <strain evidence="3">CCUG 30340</strain>
    </source>
</reference>
<keyword evidence="3" id="KW-1185">Reference proteome</keyword>
<gene>
    <name evidence="2" type="ORF">ACFO6Q_15090</name>
</gene>
<evidence type="ECO:0000256" key="1">
    <source>
        <dbReference type="SAM" id="SignalP"/>
    </source>
</evidence>
<name>A0ABV9QWE0_9GAMM</name>
<evidence type="ECO:0008006" key="4">
    <source>
        <dbReference type="Google" id="ProtNLM"/>
    </source>
</evidence>
<evidence type="ECO:0000313" key="2">
    <source>
        <dbReference type="EMBL" id="MFC4821658.1"/>
    </source>
</evidence>
<evidence type="ECO:0000313" key="3">
    <source>
        <dbReference type="Proteomes" id="UP001595886"/>
    </source>
</evidence>
<dbReference type="Proteomes" id="UP001595886">
    <property type="component" value="Unassembled WGS sequence"/>
</dbReference>
<dbReference type="Gene3D" id="2.80.10.50">
    <property type="match status" value="2"/>
</dbReference>
<dbReference type="Pfam" id="PF17164">
    <property type="entry name" value="DUF5122"/>
    <property type="match status" value="2"/>
</dbReference>
<proteinExistence type="predicted"/>
<dbReference type="RefSeq" id="WP_380021933.1">
    <property type="nucleotide sequence ID" value="NZ_JBHSHD010000010.1"/>
</dbReference>
<keyword evidence="1" id="KW-0732">Signal</keyword>
<feature type="signal peptide" evidence="1">
    <location>
        <begin position="1"/>
        <end position="20"/>
    </location>
</feature>
<protein>
    <recommendedName>
        <fullName evidence="4">Delta-60 repeat protein</fullName>
    </recommendedName>
</protein>
<dbReference type="EMBL" id="JBHSHD010000010">
    <property type="protein sequence ID" value="MFC4821658.1"/>
    <property type="molecule type" value="Genomic_DNA"/>
</dbReference>
<dbReference type="InterPro" id="IPR013431">
    <property type="entry name" value="Delta_60_rpt"/>
</dbReference>
<sequence length="491" mass="49959">MLLRNIVLTALYALPSSALAADTGVDFSFAQSGWRRMYESGGGTQDEKAVAFARTADGGYVIAAELPGGGANGGTGKRIGLFRLDRDGNYVASGFGDNGKIVKDAWLSSVTDMTIDAQGRIVVVGSTPGQGGAGDFGVVRFNANGSDDTSFAGDGGTSFGFDVTGIDTDDAPTSVLADPDGRIVVAGNVHYSIGEQRFGVVRFNADGTQDSTFGNIGDGHGGFLGTEDEFADGRDAYASRILRIAGGYYVVAGTSVYSSTDTDFAARILTPSGGPWSGFVGSATFPVDEPGPGGSLYDTLADAVLADPTTIVLVGSASGRFAAMRIKAGTENGSSQYTTLASDPTFVGHAATAGCNDCYVGSTAGSAGQSAAIRSDGRIVMVGDTSSFGVGPASLDDVESPAGNSFTHAGLVTRLNADGTPDSGFGIGGSVLIVAPSNGSQAYHTQFKQVRFDGSQPVILGSAVDSISSVTDFDGVITRLQSELIFADGFD</sequence>
<dbReference type="NCBIfam" id="TIGR02608">
    <property type="entry name" value="delta_60_rpt"/>
    <property type="match status" value="3"/>
</dbReference>
<organism evidence="2 3">
    <name type="scientific">Dokdonella ginsengisoli</name>
    <dbReference type="NCBI Taxonomy" id="363846"/>
    <lineage>
        <taxon>Bacteria</taxon>
        <taxon>Pseudomonadati</taxon>
        <taxon>Pseudomonadota</taxon>
        <taxon>Gammaproteobacteria</taxon>
        <taxon>Lysobacterales</taxon>
        <taxon>Rhodanobacteraceae</taxon>
        <taxon>Dokdonella</taxon>
    </lineage>
</organism>
<accession>A0ABV9QWE0</accession>
<feature type="chain" id="PRO_5047382022" description="Delta-60 repeat protein" evidence="1">
    <location>
        <begin position="21"/>
        <end position="491"/>
    </location>
</feature>
<comment type="caution">
    <text evidence="2">The sequence shown here is derived from an EMBL/GenBank/DDBJ whole genome shotgun (WGS) entry which is preliminary data.</text>
</comment>